<dbReference type="Proteomes" id="UP000031518">
    <property type="component" value="Unassembled WGS sequence"/>
</dbReference>
<feature type="coiled-coil region" evidence="9">
    <location>
        <begin position="98"/>
        <end position="135"/>
    </location>
</feature>
<evidence type="ECO:0000256" key="1">
    <source>
        <dbReference type="ARBA" id="ARBA00000085"/>
    </source>
</evidence>
<keyword evidence="5" id="KW-0547">Nucleotide-binding</keyword>
<sequence>MLSRYENRAQLALALLIGLLLLGNLFALAFVAFAPGAQNSRAALLLSVSVVTLMVSVPFILLFPRWLLRPFRQLFDEAARAPIAQPPVKARDETEFVLETFQAIVAELRAKANELERLNEQVRARARSAEELNARIIASIPSGLIAFNSQGYATVINDPAAKLLQLEGEAIGKRADELFLIAPELVEMVDACLQRGEIYRREEVTATGVDGRARRLGVTVAPIATQGGDEGRGALCLMTDITEILELREAVARKKNLESLGEMAAGLAHEFKNALATLQGYAQLLQRTDPEGVRNVAITALLEEVRDLSAIVTAFLNFARPRPLTLEEIELRGLLDECREELGRFYEERLIELIFEGAFGRVRADAILMRQALLNILRNAAEAIPDGAAERKVFVRGRYELDQRGNGWNVIEIEDTGPGIPPQNLERIFIPFFTTKRQGHGIGLALAHRVIADHNGTLLAANSNRGGAVFTIRLPALAG</sequence>
<evidence type="ECO:0000256" key="3">
    <source>
        <dbReference type="ARBA" id="ARBA00022553"/>
    </source>
</evidence>
<dbReference type="CDD" id="cd00082">
    <property type="entry name" value="HisKA"/>
    <property type="match status" value="1"/>
</dbReference>
<dbReference type="SUPFAM" id="SSF47384">
    <property type="entry name" value="Homodimeric domain of signal transducing histidine kinase"/>
    <property type="match status" value="1"/>
</dbReference>
<feature type="domain" description="Histidine kinase" evidence="11">
    <location>
        <begin position="266"/>
        <end position="478"/>
    </location>
</feature>
<evidence type="ECO:0000256" key="10">
    <source>
        <dbReference type="SAM" id="Phobius"/>
    </source>
</evidence>
<proteinExistence type="predicted"/>
<reference evidence="12 13" key="1">
    <citation type="submission" date="2013-12" db="EMBL/GenBank/DDBJ databases">
        <authorList>
            <person name="Stott M."/>
        </authorList>
    </citation>
    <scope>NUCLEOTIDE SEQUENCE [LARGE SCALE GENOMIC DNA]</scope>
    <source>
        <strain evidence="12 13">K22</strain>
    </source>
</reference>
<dbReference type="RefSeq" id="WP_041975365.1">
    <property type="nucleotide sequence ID" value="NZ_CBXV010000004.1"/>
</dbReference>
<keyword evidence="10" id="KW-0472">Membrane</keyword>
<evidence type="ECO:0000256" key="6">
    <source>
        <dbReference type="ARBA" id="ARBA00022777"/>
    </source>
</evidence>
<dbReference type="InterPro" id="IPR036890">
    <property type="entry name" value="HATPase_C_sf"/>
</dbReference>
<dbReference type="Gene3D" id="3.30.565.10">
    <property type="entry name" value="Histidine kinase-like ATPase, C-terminal domain"/>
    <property type="match status" value="1"/>
</dbReference>
<keyword evidence="9" id="KW-0175">Coiled coil</keyword>
<dbReference type="GO" id="GO:0005524">
    <property type="term" value="F:ATP binding"/>
    <property type="evidence" value="ECO:0007669"/>
    <property type="project" value="UniProtKB-KW"/>
</dbReference>
<dbReference type="SMART" id="SM00091">
    <property type="entry name" value="PAS"/>
    <property type="match status" value="1"/>
</dbReference>
<dbReference type="EMBL" id="CBXV010000004">
    <property type="protein sequence ID" value="CDM65376.1"/>
    <property type="molecule type" value="Genomic_DNA"/>
</dbReference>
<dbReference type="OrthoDB" id="9776727at2"/>
<protein>
    <recommendedName>
        <fullName evidence="2">histidine kinase</fullName>
        <ecNumber evidence="2">2.7.13.3</ecNumber>
    </recommendedName>
</protein>
<dbReference type="Gene3D" id="3.30.450.20">
    <property type="entry name" value="PAS domain"/>
    <property type="match status" value="1"/>
</dbReference>
<dbReference type="InterPro" id="IPR005467">
    <property type="entry name" value="His_kinase_dom"/>
</dbReference>
<dbReference type="PANTHER" id="PTHR43065">
    <property type="entry name" value="SENSOR HISTIDINE KINASE"/>
    <property type="match status" value="1"/>
</dbReference>
<dbReference type="SUPFAM" id="SSF55874">
    <property type="entry name" value="ATPase domain of HSP90 chaperone/DNA topoisomerase II/histidine kinase"/>
    <property type="match status" value="1"/>
</dbReference>
<dbReference type="PANTHER" id="PTHR43065:SF10">
    <property type="entry name" value="PEROXIDE STRESS-ACTIVATED HISTIDINE KINASE MAK3"/>
    <property type="match status" value="1"/>
</dbReference>
<dbReference type="Pfam" id="PF02518">
    <property type="entry name" value="HATPase_c"/>
    <property type="match status" value="1"/>
</dbReference>
<dbReference type="PRINTS" id="PR00344">
    <property type="entry name" value="BCTRLSENSOR"/>
</dbReference>
<dbReference type="GO" id="GO:0006355">
    <property type="term" value="P:regulation of DNA-templated transcription"/>
    <property type="evidence" value="ECO:0007669"/>
    <property type="project" value="InterPro"/>
</dbReference>
<dbReference type="InterPro" id="IPR036097">
    <property type="entry name" value="HisK_dim/P_sf"/>
</dbReference>
<dbReference type="SMART" id="SM00387">
    <property type="entry name" value="HATPase_c"/>
    <property type="match status" value="1"/>
</dbReference>
<evidence type="ECO:0000256" key="8">
    <source>
        <dbReference type="ARBA" id="ARBA00023012"/>
    </source>
</evidence>
<dbReference type="InterPro" id="IPR035965">
    <property type="entry name" value="PAS-like_dom_sf"/>
</dbReference>
<keyword evidence="8" id="KW-0902">Two-component regulatory system</keyword>
<dbReference type="Gene3D" id="1.10.287.130">
    <property type="match status" value="1"/>
</dbReference>
<evidence type="ECO:0000256" key="7">
    <source>
        <dbReference type="ARBA" id="ARBA00022840"/>
    </source>
</evidence>
<organism evidence="12 13">
    <name type="scientific">Pyrinomonas methylaliphatogenes</name>
    <dbReference type="NCBI Taxonomy" id="454194"/>
    <lineage>
        <taxon>Bacteria</taxon>
        <taxon>Pseudomonadati</taxon>
        <taxon>Acidobacteriota</taxon>
        <taxon>Blastocatellia</taxon>
        <taxon>Blastocatellales</taxon>
        <taxon>Pyrinomonadaceae</taxon>
        <taxon>Pyrinomonas</taxon>
    </lineage>
</organism>
<dbReference type="NCBIfam" id="TIGR00229">
    <property type="entry name" value="sensory_box"/>
    <property type="match status" value="1"/>
</dbReference>
<feature type="transmembrane region" description="Helical" evidence="10">
    <location>
        <begin position="43"/>
        <end position="63"/>
    </location>
</feature>
<dbReference type="STRING" id="454194.PYK22_01375"/>
<dbReference type="InterPro" id="IPR000014">
    <property type="entry name" value="PAS"/>
</dbReference>
<dbReference type="InterPro" id="IPR003594">
    <property type="entry name" value="HATPase_dom"/>
</dbReference>
<accession>A0A0B6WWA2</accession>
<keyword evidence="10" id="KW-0812">Transmembrane</keyword>
<evidence type="ECO:0000256" key="5">
    <source>
        <dbReference type="ARBA" id="ARBA00022741"/>
    </source>
</evidence>
<dbReference type="SMART" id="SM00388">
    <property type="entry name" value="HisKA"/>
    <property type="match status" value="1"/>
</dbReference>
<keyword evidence="3" id="KW-0597">Phosphoprotein</keyword>
<dbReference type="Pfam" id="PF00512">
    <property type="entry name" value="HisKA"/>
    <property type="match status" value="1"/>
</dbReference>
<comment type="catalytic activity">
    <reaction evidence="1">
        <text>ATP + protein L-histidine = ADP + protein N-phospho-L-histidine.</text>
        <dbReference type="EC" id="2.7.13.3"/>
    </reaction>
</comment>
<dbReference type="EC" id="2.7.13.3" evidence="2"/>
<dbReference type="PROSITE" id="PS50109">
    <property type="entry name" value="HIS_KIN"/>
    <property type="match status" value="1"/>
</dbReference>
<dbReference type="InterPro" id="IPR004358">
    <property type="entry name" value="Sig_transdc_His_kin-like_C"/>
</dbReference>
<evidence type="ECO:0000256" key="4">
    <source>
        <dbReference type="ARBA" id="ARBA00022679"/>
    </source>
</evidence>
<keyword evidence="7" id="KW-0067">ATP-binding</keyword>
<evidence type="ECO:0000256" key="2">
    <source>
        <dbReference type="ARBA" id="ARBA00012438"/>
    </source>
</evidence>
<dbReference type="AlphaFoldDB" id="A0A0B6WWA2"/>
<reference evidence="12 13" key="2">
    <citation type="submission" date="2015-01" db="EMBL/GenBank/DDBJ databases">
        <title>Complete genome sequence of Pyrinomonas methylaliphatogenes type strain K22T.</title>
        <authorList>
            <person name="Lee K.C.Y."/>
            <person name="Power J.F."/>
            <person name="Dunfield P.F."/>
            <person name="Morgan X.C."/>
            <person name="Huttenhower C."/>
            <person name="Stott M.B."/>
        </authorList>
    </citation>
    <scope>NUCLEOTIDE SEQUENCE [LARGE SCALE GENOMIC DNA]</scope>
    <source>
        <strain evidence="12 13">K22</strain>
    </source>
</reference>
<dbReference type="InterPro" id="IPR003661">
    <property type="entry name" value="HisK_dim/P_dom"/>
</dbReference>
<keyword evidence="4 12" id="KW-0808">Transferase</keyword>
<gene>
    <name evidence="12" type="ORF">PYK22_01375</name>
</gene>
<dbReference type="InterPro" id="IPR013767">
    <property type="entry name" value="PAS_fold"/>
</dbReference>
<evidence type="ECO:0000259" key="11">
    <source>
        <dbReference type="PROSITE" id="PS50109"/>
    </source>
</evidence>
<evidence type="ECO:0000313" key="12">
    <source>
        <dbReference type="EMBL" id="CDM65376.1"/>
    </source>
</evidence>
<dbReference type="Pfam" id="PF00989">
    <property type="entry name" value="PAS"/>
    <property type="match status" value="1"/>
</dbReference>
<name>A0A0B6WWA2_9BACT</name>
<keyword evidence="10" id="KW-1133">Transmembrane helix</keyword>
<keyword evidence="6" id="KW-0418">Kinase</keyword>
<evidence type="ECO:0000256" key="9">
    <source>
        <dbReference type="SAM" id="Coils"/>
    </source>
</evidence>
<dbReference type="SUPFAM" id="SSF55785">
    <property type="entry name" value="PYP-like sensor domain (PAS domain)"/>
    <property type="match status" value="1"/>
</dbReference>
<keyword evidence="13" id="KW-1185">Reference proteome</keyword>
<evidence type="ECO:0000313" key="13">
    <source>
        <dbReference type="Proteomes" id="UP000031518"/>
    </source>
</evidence>
<dbReference type="GO" id="GO:0000155">
    <property type="term" value="F:phosphorelay sensor kinase activity"/>
    <property type="evidence" value="ECO:0007669"/>
    <property type="project" value="InterPro"/>
</dbReference>